<feature type="region of interest" description="Disordered" evidence="1">
    <location>
        <begin position="1"/>
        <end position="210"/>
    </location>
</feature>
<feature type="compositionally biased region" description="Polar residues" evidence="1">
    <location>
        <begin position="166"/>
        <end position="183"/>
    </location>
</feature>
<keyword evidence="2" id="KW-1185">Reference proteome</keyword>
<organism evidence="2 3">
    <name type="scientific">Priapulus caudatus</name>
    <name type="common">Priapulid worm</name>
    <dbReference type="NCBI Taxonomy" id="37621"/>
    <lineage>
        <taxon>Eukaryota</taxon>
        <taxon>Metazoa</taxon>
        <taxon>Ecdysozoa</taxon>
        <taxon>Scalidophora</taxon>
        <taxon>Priapulida</taxon>
        <taxon>Priapulimorpha</taxon>
        <taxon>Priapulimorphida</taxon>
        <taxon>Priapulidae</taxon>
        <taxon>Priapulus</taxon>
    </lineage>
</organism>
<sequence length="237" mass="26415">MSNSDWDSPSEGVDYGPQKTKRHIEAKKPPDDSEDETPTRDKAVRPTTKPRKNAMLDQTSRQTKPHSGPITFIDRSLDPDRARETPKPPYDFKGAMELDDRGTSKGKYGHQESPKRGNSYDPRPESPGLASWDDSDEEAKTLADLRAGMKKGTSSREERQLPPLFDTSNETNMFAGKASNNLWDQDDSDQKFQAEVSPEVKGMSKHSSLRGLGDRIEKGLKKGLQKGLSCLLKTNLP</sequence>
<dbReference type="RefSeq" id="XP_014673360.1">
    <property type="nucleotide sequence ID" value="XM_014817874.1"/>
</dbReference>
<gene>
    <name evidence="3" type="primary">LOC106813674</name>
</gene>
<evidence type="ECO:0000313" key="2">
    <source>
        <dbReference type="Proteomes" id="UP000695022"/>
    </source>
</evidence>
<evidence type="ECO:0000256" key="1">
    <source>
        <dbReference type="SAM" id="MobiDB-lite"/>
    </source>
</evidence>
<feature type="compositionally biased region" description="Basic and acidic residues" evidence="1">
    <location>
        <begin position="75"/>
        <end position="86"/>
    </location>
</feature>
<protein>
    <submittedName>
        <fullName evidence="3">Uncharacterized protein LOC106813674 isoform X2</fullName>
    </submittedName>
</protein>
<accession>A0ABM1EMD9</accession>
<feature type="compositionally biased region" description="Basic and acidic residues" evidence="1">
    <location>
        <begin position="26"/>
        <end position="44"/>
    </location>
</feature>
<evidence type="ECO:0000313" key="3">
    <source>
        <dbReference type="RefSeq" id="XP_014673360.1"/>
    </source>
</evidence>
<name>A0ABM1EMD9_PRICU</name>
<reference evidence="3" key="1">
    <citation type="submission" date="2025-08" db="UniProtKB">
        <authorList>
            <consortium name="RefSeq"/>
        </authorList>
    </citation>
    <scope>IDENTIFICATION</scope>
</reference>
<dbReference type="GeneID" id="106813674"/>
<proteinExistence type="predicted"/>
<feature type="compositionally biased region" description="Basic and acidic residues" evidence="1">
    <location>
        <begin position="94"/>
        <end position="115"/>
    </location>
</feature>
<dbReference type="Proteomes" id="UP000695022">
    <property type="component" value="Unplaced"/>
</dbReference>